<dbReference type="Proteomes" id="UP000245119">
    <property type="component" value="Linkage Group LG4"/>
</dbReference>
<evidence type="ECO:0000256" key="1">
    <source>
        <dbReference type="SAM" id="MobiDB-lite"/>
    </source>
</evidence>
<evidence type="ECO:0000313" key="3">
    <source>
        <dbReference type="Proteomes" id="UP000245119"/>
    </source>
</evidence>
<keyword evidence="3" id="KW-1185">Reference proteome</keyword>
<dbReference type="AlphaFoldDB" id="A0A2T7PH57"/>
<dbReference type="EMBL" id="PZQS01000004">
    <property type="protein sequence ID" value="PVD32765.1"/>
    <property type="molecule type" value="Genomic_DNA"/>
</dbReference>
<accession>A0A2T7PH57</accession>
<feature type="compositionally biased region" description="Polar residues" evidence="1">
    <location>
        <begin position="102"/>
        <end position="113"/>
    </location>
</feature>
<comment type="caution">
    <text evidence="2">The sequence shown here is derived from an EMBL/GenBank/DDBJ whole genome shotgun (WGS) entry which is preliminary data.</text>
</comment>
<organism evidence="2 3">
    <name type="scientific">Pomacea canaliculata</name>
    <name type="common">Golden apple snail</name>
    <dbReference type="NCBI Taxonomy" id="400727"/>
    <lineage>
        <taxon>Eukaryota</taxon>
        <taxon>Metazoa</taxon>
        <taxon>Spiralia</taxon>
        <taxon>Lophotrochozoa</taxon>
        <taxon>Mollusca</taxon>
        <taxon>Gastropoda</taxon>
        <taxon>Caenogastropoda</taxon>
        <taxon>Architaenioglossa</taxon>
        <taxon>Ampullarioidea</taxon>
        <taxon>Ampullariidae</taxon>
        <taxon>Pomacea</taxon>
    </lineage>
</organism>
<feature type="region of interest" description="Disordered" evidence="1">
    <location>
        <begin position="1"/>
        <end position="113"/>
    </location>
</feature>
<proteinExistence type="predicted"/>
<feature type="compositionally biased region" description="Basic and acidic residues" evidence="1">
    <location>
        <begin position="1"/>
        <end position="15"/>
    </location>
</feature>
<gene>
    <name evidence="2" type="ORF">C0Q70_08211</name>
</gene>
<protein>
    <submittedName>
        <fullName evidence="2">Uncharacterized protein</fullName>
    </submittedName>
</protein>
<name>A0A2T7PH57_POMCA</name>
<reference evidence="2 3" key="1">
    <citation type="submission" date="2018-04" db="EMBL/GenBank/DDBJ databases">
        <title>The genome of golden apple snail Pomacea canaliculata provides insight into stress tolerance and invasive adaptation.</title>
        <authorList>
            <person name="Liu C."/>
            <person name="Liu B."/>
            <person name="Ren Y."/>
            <person name="Zhang Y."/>
            <person name="Wang H."/>
            <person name="Li S."/>
            <person name="Jiang F."/>
            <person name="Yin L."/>
            <person name="Zhang G."/>
            <person name="Qian W."/>
            <person name="Fan W."/>
        </authorList>
    </citation>
    <scope>NUCLEOTIDE SEQUENCE [LARGE SCALE GENOMIC DNA]</scope>
    <source>
        <strain evidence="2">SZHN2017</strain>
        <tissue evidence="2">Muscle</tissue>
    </source>
</reference>
<evidence type="ECO:0000313" key="2">
    <source>
        <dbReference type="EMBL" id="PVD32765.1"/>
    </source>
</evidence>
<sequence>MGACRDRSDSGREEIQTADSGRHPQAPKGRNLSSCPRKDERTSAELPPSHHPFRLAAKTRGADGQAQNPRAGNKQVLVFGGKKGSARLGSPKAGVTGPCYSWRQQENTPGALW</sequence>